<dbReference type="InterPro" id="IPR004181">
    <property type="entry name" value="Znf_MIZ"/>
</dbReference>
<organism evidence="7 8">
    <name type="scientific">Naegleria lovaniensis</name>
    <name type="common">Amoeba</name>
    <dbReference type="NCBI Taxonomy" id="51637"/>
    <lineage>
        <taxon>Eukaryota</taxon>
        <taxon>Discoba</taxon>
        <taxon>Heterolobosea</taxon>
        <taxon>Tetramitia</taxon>
        <taxon>Eutetramitia</taxon>
        <taxon>Vahlkampfiidae</taxon>
        <taxon>Naegleria</taxon>
    </lineage>
</organism>
<dbReference type="PANTHER" id="PTHR10782:SF4">
    <property type="entry name" value="TONALLI, ISOFORM E"/>
    <property type="match status" value="1"/>
</dbReference>
<dbReference type="CDD" id="cd16650">
    <property type="entry name" value="SP-RING_PIAS-like"/>
    <property type="match status" value="1"/>
</dbReference>
<dbReference type="GO" id="GO:0000785">
    <property type="term" value="C:chromatin"/>
    <property type="evidence" value="ECO:0007669"/>
    <property type="project" value="TreeGrafter"/>
</dbReference>
<keyword evidence="1" id="KW-0479">Metal-binding</keyword>
<dbReference type="AlphaFoldDB" id="A0AA88KMN9"/>
<evidence type="ECO:0000256" key="3">
    <source>
        <dbReference type="ARBA" id="ARBA00022833"/>
    </source>
</evidence>
<evidence type="ECO:0000256" key="5">
    <source>
        <dbReference type="SAM" id="MobiDB-lite"/>
    </source>
</evidence>
<evidence type="ECO:0000256" key="1">
    <source>
        <dbReference type="ARBA" id="ARBA00022723"/>
    </source>
</evidence>
<evidence type="ECO:0000313" key="8">
    <source>
        <dbReference type="Proteomes" id="UP000816034"/>
    </source>
</evidence>
<feature type="domain" description="SP-RING-type" evidence="6">
    <location>
        <begin position="1"/>
        <end position="85"/>
    </location>
</feature>
<gene>
    <name evidence="7" type="ORF">C9374_001367</name>
</gene>
<name>A0AA88KMN9_NAELO</name>
<proteinExistence type="predicted"/>
<dbReference type="GO" id="GO:0061665">
    <property type="term" value="F:SUMO ligase activity"/>
    <property type="evidence" value="ECO:0007669"/>
    <property type="project" value="TreeGrafter"/>
</dbReference>
<feature type="compositionally biased region" description="Low complexity" evidence="5">
    <location>
        <begin position="130"/>
        <end position="166"/>
    </location>
</feature>
<dbReference type="PROSITE" id="PS51044">
    <property type="entry name" value="ZF_SP_RING"/>
    <property type="match status" value="1"/>
</dbReference>
<dbReference type="Gene3D" id="3.30.40.10">
    <property type="entry name" value="Zinc/RING finger domain, C3HC4 (zinc finger)"/>
    <property type="match status" value="1"/>
</dbReference>
<dbReference type="GeneID" id="68093823"/>
<dbReference type="EMBL" id="PYSW02000012">
    <property type="protein sequence ID" value="KAG2387773.1"/>
    <property type="molecule type" value="Genomic_DNA"/>
</dbReference>
<reference evidence="7 8" key="1">
    <citation type="journal article" date="2018" name="BMC Genomics">
        <title>The genome of Naegleria lovaniensis, the basis for a comparative approach to unravel pathogenicity factors of the human pathogenic amoeba N. fowleri.</title>
        <authorList>
            <person name="Liechti N."/>
            <person name="Schurch N."/>
            <person name="Bruggmann R."/>
            <person name="Wittwer M."/>
        </authorList>
    </citation>
    <scope>NUCLEOTIDE SEQUENCE [LARGE SCALE GENOMIC DNA]</scope>
    <source>
        <strain evidence="7 8">ATCC 30569</strain>
    </source>
</reference>
<comment type="caution">
    <text evidence="7">The sequence shown here is derived from an EMBL/GenBank/DDBJ whole genome shotgun (WGS) entry which is preliminary data.</text>
</comment>
<evidence type="ECO:0000256" key="4">
    <source>
        <dbReference type="PROSITE-ProRule" id="PRU00452"/>
    </source>
</evidence>
<dbReference type="Proteomes" id="UP000816034">
    <property type="component" value="Unassembled WGS sequence"/>
</dbReference>
<dbReference type="GO" id="GO:0016925">
    <property type="term" value="P:protein sumoylation"/>
    <property type="evidence" value="ECO:0007669"/>
    <property type="project" value="TreeGrafter"/>
</dbReference>
<dbReference type="RefSeq" id="XP_044551765.1">
    <property type="nucleotide sequence ID" value="XM_044689569.1"/>
</dbReference>
<sequence>MEDAIEEIGGGDEIVPLRDPLSLSPIEIPAKGKYCVHKSCFDLAGYLDFGQASKTYNCPRCDKPLPFSELIIDRHMQKIISEVGRNVEKVLVKDDGSFTICDDAPKKKVSNVVNMAQVIAEIDEDEGNKSPPFLSFGTSSPPFSSTPPSHGLSSNNMSTNSSSSSNRLSTGITIDDAIEID</sequence>
<dbReference type="InterPro" id="IPR013083">
    <property type="entry name" value="Znf_RING/FYVE/PHD"/>
</dbReference>
<protein>
    <recommendedName>
        <fullName evidence="6">SP-RING-type domain-containing protein</fullName>
    </recommendedName>
</protein>
<evidence type="ECO:0000313" key="7">
    <source>
        <dbReference type="EMBL" id="KAG2387773.1"/>
    </source>
</evidence>
<keyword evidence="3" id="KW-0862">Zinc</keyword>
<keyword evidence="2 4" id="KW-0863">Zinc-finger</keyword>
<evidence type="ECO:0000259" key="6">
    <source>
        <dbReference type="PROSITE" id="PS51044"/>
    </source>
</evidence>
<feature type="region of interest" description="Disordered" evidence="5">
    <location>
        <begin position="124"/>
        <end position="181"/>
    </location>
</feature>
<dbReference type="Pfam" id="PF02891">
    <property type="entry name" value="zf-MIZ"/>
    <property type="match status" value="1"/>
</dbReference>
<accession>A0AA88KMN9</accession>
<dbReference type="GO" id="GO:0008270">
    <property type="term" value="F:zinc ion binding"/>
    <property type="evidence" value="ECO:0007669"/>
    <property type="project" value="UniProtKB-KW"/>
</dbReference>
<evidence type="ECO:0000256" key="2">
    <source>
        <dbReference type="ARBA" id="ARBA00022771"/>
    </source>
</evidence>
<keyword evidence="8" id="KW-1185">Reference proteome</keyword>
<dbReference type="PANTHER" id="PTHR10782">
    <property type="entry name" value="ZINC FINGER MIZ DOMAIN-CONTAINING PROTEIN"/>
    <property type="match status" value="1"/>
</dbReference>